<feature type="domain" description="HYR-like" evidence="1">
    <location>
        <begin position="1214"/>
        <end position="1285"/>
    </location>
</feature>
<protein>
    <submittedName>
        <fullName evidence="2">Gliding motility-associated C-terminal domain-containing protein</fullName>
    </submittedName>
</protein>
<accession>A0ABR9WME9</accession>
<dbReference type="InterPro" id="IPR057078">
    <property type="entry name" value="HYR-4C"/>
</dbReference>
<gene>
    <name evidence="2" type="ORF">IM755_00035</name>
</gene>
<dbReference type="EMBL" id="JADFTZ010000001">
    <property type="protein sequence ID" value="MBE9575089.1"/>
    <property type="molecule type" value="Genomic_DNA"/>
</dbReference>
<keyword evidence="3" id="KW-1185">Reference proteome</keyword>
<proteinExistence type="predicted"/>
<feature type="domain" description="HYR-like" evidence="1">
    <location>
        <begin position="1366"/>
        <end position="1437"/>
    </location>
</feature>
<sequence>MFFFLVLSYSANAQCDVASFTATPTNGTCFANASISVQVPGAVNCTNWVAILTPPSGSEQQLSIPANGGPVVFNSLQAGSYSVRLTDGLSTVQASNNPISITTSYVSPVVTSSHAITTCNPASANYTNNATLTVNVAAGTGTGPFVYTCAGATNSPSAPTMSRTYTFTGLMASSYNFSVTDQPGVSGCEVTVLQTRVIPTNTTIRLPATTVPEIIKVGCPTTCNTLRLYFFSSNTIPNHQTWRERIQNNPDPNRAMISINGAPAVPMVVALSPVSYVGFGFESPILQAGDTWSATFTDGCDFSTANGIIPTPVNQMIAQQVTIPTNDCVNQYFIRSVWDIKDWCVNFQITIELEDPLMSGTFNPIVGSPFLSGFSNNRVIQVPSAGYYRVTYDDGCHSTIRFVTVLEPATKPLDLVGFTTFNTVRENTGGLVIRQCIGCFGNLGNQLSYPLTYSIMPTNGNTSITYTAAHPYNLAGTFTVNFPIVRNIINSVDRNQIIRDLPGNTSYTITITDACGYSITRTQTTLSATYNPTVNVLLNCANSNSIQYDLNSPGITNDSGTFTHAQVYLHLDNGLGLPGAFVRDVYTEPPSTTNHNIWKAQIIPNIPSGNYVLRFVNFQTPNYINGYGATGNLDPDIFEEFYIPVTVSNYQDISVDLESTYCDSSNPSSGVVLAEITNGTPVYPITWQIFEVSNPGSPLQTFTANTASDSNALQQVFTGLSSGDYFVRTSSSCYISESNITIDSAQQAPQALASQNYVCPGSNVILTGIASSDNLYNIIWTDNFGNTVGSGTTLSVTVTQTTTYTATLTPSIGCVNPQSYSSSVTVTVTDDPDFSLAVSDVDLCLNGNNPENVTISNSQVGFTYEVLDENGNSFVPAITGNGNGGDLILTIPAVNLPAIGTEYTVTTSNGNPGCSGVLTDTILFFAGTLQTNNALNTSDVCINSDGVITIVNSVNGAVYNVYESSDLATIIATSTGTGSNLNITIPASNLIIGTNTFTIQVSGNLCTAAYLDNQATIEVFPNISQVGTTITSCNSLGTLYTVSATFNGATPFVATGTGAPGTWVDNGNGTSTWTSGTIPTGSNYNINIQDTNGCNTINLAAVAPSCCMFEVICPTFPATIVACYADIPTDTLLTEVQFEALGNADGVIGDSPCGVIEIIASNTLDPGCEGNVIRTYTITEYADPNDNNVRDLGEDSILNSQDCTQSFTIERSDFTMPANASSTVACPADVVSPTVPTVTDACGNTLTPSAPVISSMPICEGNVTYSYTFTDCEGNTHDWVYTYTIERLDFTMPANASSTVACPADVVSPTVPTVTDACGNTLTPSAPVISSMPICEGNVTYSYSFTDCEGNTHDWVYTYTIERSDFTMPANGSSTVACPADVVSPTVPTVTDACGNTLTASAPVISSMPTCEGNVTYTYTFTDCEGNTHDWVYTYTIERSDFTMPANASSTVACPADVVSPTVPTVTDACGNTLTPSAPVISSMPICEGNVTYSYTFTDCEGNTHDWVYTYTIDDNIAPTATAPANLTFQCIVNVPLADVNAITDEADNCSGIVTVTVADTNNGGTGCLGSPYIITRTYSLTDCAGNVANLIQTITVTDDANPVFVENLPSDLILECSDVVPTAPILTATDNCSSASVVYNEVRTNGSCPSNYILTRTWVATDTCGNEATHIQTITIQDTTPPVFTGDLPQDGFADCDNISTAPMLTATDNCGSVIVAFDEQRVDGNCSNRYELIRTWTATDDCGNSTVHTQTLTLACHVVIWNAVSPNNDNSNDIFFIEGLDCYPNNTVEIYNRWGIKVFEASNYDNLNNVFKGYSDGRSTISRNELLPTGTYFYILKYEFSYDGINGRRNIEKAGYLYIQNN</sequence>
<name>A0ABR9WME9_9FLAO</name>
<dbReference type="RefSeq" id="WP_194093057.1">
    <property type="nucleotide sequence ID" value="NZ_JADFTZ010000001.1"/>
</dbReference>
<evidence type="ECO:0000259" key="1">
    <source>
        <dbReference type="Pfam" id="PF23237"/>
    </source>
</evidence>
<feature type="domain" description="HYR-like" evidence="1">
    <location>
        <begin position="1699"/>
        <end position="1755"/>
    </location>
</feature>
<evidence type="ECO:0000313" key="3">
    <source>
        <dbReference type="Proteomes" id="UP000656274"/>
    </source>
</evidence>
<evidence type="ECO:0000313" key="2">
    <source>
        <dbReference type="EMBL" id="MBE9575089.1"/>
    </source>
</evidence>
<dbReference type="Pfam" id="PF13585">
    <property type="entry name" value="CHU_C"/>
    <property type="match status" value="1"/>
</dbReference>
<feature type="domain" description="HYR-like" evidence="1">
    <location>
        <begin position="1290"/>
        <end position="1361"/>
    </location>
</feature>
<dbReference type="Pfam" id="PF23237">
    <property type="entry name" value="HYR_4C"/>
    <property type="match status" value="5"/>
</dbReference>
<comment type="caution">
    <text evidence="2">The sequence shown here is derived from an EMBL/GenBank/DDBJ whole genome shotgun (WGS) entry which is preliminary data.</text>
</comment>
<dbReference type="Proteomes" id="UP000656274">
    <property type="component" value="Unassembled WGS sequence"/>
</dbReference>
<reference evidence="2 3" key="1">
    <citation type="submission" date="2020-10" db="EMBL/GenBank/DDBJ databases">
        <title>The genome sequence of Flavobacterium aquaticum 1Y8A.</title>
        <authorList>
            <person name="Liu Y."/>
        </authorList>
    </citation>
    <scope>NUCLEOTIDE SEQUENCE [LARGE SCALE GENOMIC DNA]</scope>
    <source>
        <strain evidence="2 3">1Y8A</strain>
    </source>
</reference>
<organism evidence="2 3">
    <name type="scientific">Flavobacterium proteolyticum</name>
    <dbReference type="NCBI Taxonomy" id="2911683"/>
    <lineage>
        <taxon>Bacteria</taxon>
        <taxon>Pseudomonadati</taxon>
        <taxon>Bacteroidota</taxon>
        <taxon>Flavobacteriia</taxon>
        <taxon>Flavobacteriales</taxon>
        <taxon>Flavobacteriaceae</taxon>
        <taxon>Flavobacterium</taxon>
    </lineage>
</organism>
<feature type="domain" description="HYR-like" evidence="1">
    <location>
        <begin position="1442"/>
        <end position="1513"/>
    </location>
</feature>